<comment type="caution">
    <text evidence="1">The sequence shown here is derived from an EMBL/GenBank/DDBJ whole genome shotgun (WGS) entry which is preliminary data.</text>
</comment>
<dbReference type="Gene3D" id="3.10.450.50">
    <property type="match status" value="1"/>
</dbReference>
<name>A0A0W1RQF4_9EURY</name>
<organism evidence="1 2">
    <name type="scientific">Haloferax profundi</name>
    <dbReference type="NCBI Taxonomy" id="1544718"/>
    <lineage>
        <taxon>Archaea</taxon>
        <taxon>Methanobacteriati</taxon>
        <taxon>Methanobacteriota</taxon>
        <taxon>Stenosarchaea group</taxon>
        <taxon>Halobacteria</taxon>
        <taxon>Halobacteriales</taxon>
        <taxon>Haloferacaceae</taxon>
        <taxon>Haloferax</taxon>
    </lineage>
</organism>
<dbReference type="OrthoDB" id="297605at2157"/>
<dbReference type="EMBL" id="LOPV01000525">
    <property type="protein sequence ID" value="KTG15859.1"/>
    <property type="molecule type" value="Genomic_DNA"/>
</dbReference>
<accession>A0A0W1RQF4</accession>
<protein>
    <recommendedName>
        <fullName evidence="3">SnoaL-like domain-containing protein</fullName>
    </recommendedName>
</protein>
<proteinExistence type="predicted"/>
<evidence type="ECO:0000313" key="1">
    <source>
        <dbReference type="EMBL" id="KTG15859.1"/>
    </source>
</evidence>
<dbReference type="InterPro" id="IPR009959">
    <property type="entry name" value="Cyclase_SnoaL-like"/>
</dbReference>
<reference evidence="1 2" key="1">
    <citation type="submission" date="2015-12" db="EMBL/GenBank/DDBJ databases">
        <title>Haloferax profundi sp. nov. isolated from the Discovery deep brine-seawater interface in the Red Sea.</title>
        <authorList>
            <person name="Zhang G."/>
            <person name="Stingl U."/>
            <person name="Rashid M."/>
        </authorList>
    </citation>
    <scope>NUCLEOTIDE SEQUENCE [LARGE SCALE GENOMIC DNA]</scope>
    <source>
        <strain evidence="1 2">SB29</strain>
    </source>
</reference>
<dbReference type="RefSeq" id="WP_058573271.1">
    <property type="nucleotide sequence ID" value="NZ_LOPV01000525.1"/>
</dbReference>
<dbReference type="Proteomes" id="UP000053157">
    <property type="component" value="Unassembled WGS sequence"/>
</dbReference>
<dbReference type="Pfam" id="PF07366">
    <property type="entry name" value="SnoaL"/>
    <property type="match status" value="1"/>
</dbReference>
<dbReference type="InterPro" id="IPR032710">
    <property type="entry name" value="NTF2-like_dom_sf"/>
</dbReference>
<dbReference type="SUPFAM" id="SSF54427">
    <property type="entry name" value="NTF2-like"/>
    <property type="match status" value="1"/>
</dbReference>
<gene>
    <name evidence="1" type="ORF">AUR66_18705</name>
</gene>
<dbReference type="AlphaFoldDB" id="A0A0W1RQF4"/>
<evidence type="ECO:0000313" key="2">
    <source>
        <dbReference type="Proteomes" id="UP000053157"/>
    </source>
</evidence>
<sequence length="159" mass="18137">MTEDWRTADELDVMRMIEQSTHEIWDEKLVGKIYDYYADDVVVHAAGGDVEGSEALVEDTLARLHAFPETEMNIEKVIWEGNPDDGYYTSMVRTITAKNTGATDYGPATEKTMEDNLGIANCLIQKVDGEWKYVEEWIVYDKIGYIQACTPDDDPIHNY</sequence>
<dbReference type="GO" id="GO:0030638">
    <property type="term" value="P:polyketide metabolic process"/>
    <property type="evidence" value="ECO:0007669"/>
    <property type="project" value="InterPro"/>
</dbReference>
<keyword evidence="2" id="KW-1185">Reference proteome</keyword>
<evidence type="ECO:0008006" key="3">
    <source>
        <dbReference type="Google" id="ProtNLM"/>
    </source>
</evidence>